<dbReference type="InParanoid" id="K3W5B1"/>
<feature type="region of interest" description="Disordered" evidence="1">
    <location>
        <begin position="1"/>
        <end position="28"/>
    </location>
</feature>
<dbReference type="HOGENOM" id="CLU_2893005_0_0_1"/>
<dbReference type="EMBL" id="GL376636">
    <property type="status" value="NOT_ANNOTATED_CDS"/>
    <property type="molecule type" value="Genomic_DNA"/>
</dbReference>
<reference evidence="3" key="2">
    <citation type="submission" date="2010-04" db="EMBL/GenBank/DDBJ databases">
        <authorList>
            <person name="Buell R."/>
            <person name="Hamilton J."/>
            <person name="Hostetler J."/>
        </authorList>
    </citation>
    <scope>NUCLEOTIDE SEQUENCE [LARGE SCALE GENOMIC DNA]</scope>
    <source>
        <strain evidence="3">DAOM:BR144</strain>
    </source>
</reference>
<organism evidence="2 3">
    <name type="scientific">Globisporangium ultimum (strain ATCC 200006 / CBS 805.95 / DAOM BR144)</name>
    <name type="common">Pythium ultimum</name>
    <dbReference type="NCBI Taxonomy" id="431595"/>
    <lineage>
        <taxon>Eukaryota</taxon>
        <taxon>Sar</taxon>
        <taxon>Stramenopiles</taxon>
        <taxon>Oomycota</taxon>
        <taxon>Peronosporomycetes</taxon>
        <taxon>Pythiales</taxon>
        <taxon>Pythiaceae</taxon>
        <taxon>Globisporangium</taxon>
    </lineage>
</organism>
<reference evidence="3" key="1">
    <citation type="journal article" date="2010" name="Genome Biol.">
        <title>Genome sequence of the necrotrophic plant pathogen Pythium ultimum reveals original pathogenicity mechanisms and effector repertoire.</title>
        <authorList>
            <person name="Levesque C.A."/>
            <person name="Brouwer H."/>
            <person name="Cano L."/>
            <person name="Hamilton J.P."/>
            <person name="Holt C."/>
            <person name="Huitema E."/>
            <person name="Raffaele S."/>
            <person name="Robideau G.P."/>
            <person name="Thines M."/>
            <person name="Win J."/>
            <person name="Zerillo M.M."/>
            <person name="Beakes G.W."/>
            <person name="Boore J.L."/>
            <person name="Busam D."/>
            <person name="Dumas B."/>
            <person name="Ferriera S."/>
            <person name="Fuerstenberg S.I."/>
            <person name="Gachon C.M."/>
            <person name="Gaulin E."/>
            <person name="Govers F."/>
            <person name="Grenville-Briggs L."/>
            <person name="Horner N."/>
            <person name="Hostetler J."/>
            <person name="Jiang R.H."/>
            <person name="Johnson J."/>
            <person name="Krajaejun T."/>
            <person name="Lin H."/>
            <person name="Meijer H.J."/>
            <person name="Moore B."/>
            <person name="Morris P."/>
            <person name="Phuntmart V."/>
            <person name="Puiu D."/>
            <person name="Shetty J."/>
            <person name="Stajich J.E."/>
            <person name="Tripathy S."/>
            <person name="Wawra S."/>
            <person name="van West P."/>
            <person name="Whitty B.R."/>
            <person name="Coutinho P.M."/>
            <person name="Henrissat B."/>
            <person name="Martin F."/>
            <person name="Thomas P.D."/>
            <person name="Tyler B.M."/>
            <person name="De Vries R.P."/>
            <person name="Kamoun S."/>
            <person name="Yandell M."/>
            <person name="Tisserat N."/>
            <person name="Buell C.R."/>
        </authorList>
    </citation>
    <scope>NUCLEOTIDE SEQUENCE</scope>
    <source>
        <strain evidence="3">DAOM:BR144</strain>
    </source>
</reference>
<accession>K3W5B1</accession>
<dbReference type="EnsemblProtists" id="PYU1_T000152">
    <property type="protein sequence ID" value="PYU1_T000152"/>
    <property type="gene ID" value="PYU1_G000152"/>
</dbReference>
<reference evidence="2" key="3">
    <citation type="submission" date="2015-02" db="UniProtKB">
        <authorList>
            <consortium name="EnsemblProtists"/>
        </authorList>
    </citation>
    <scope>IDENTIFICATION</scope>
    <source>
        <strain evidence="2">DAOM BR144</strain>
    </source>
</reference>
<dbReference type="VEuPathDB" id="FungiDB:PYU1_G000152"/>
<dbReference type="Proteomes" id="UP000019132">
    <property type="component" value="Unassembled WGS sequence"/>
</dbReference>
<name>K3W5B1_GLOUD</name>
<evidence type="ECO:0000256" key="1">
    <source>
        <dbReference type="SAM" id="MobiDB-lite"/>
    </source>
</evidence>
<dbReference type="AlphaFoldDB" id="K3W5B1"/>
<proteinExistence type="predicted"/>
<evidence type="ECO:0000313" key="2">
    <source>
        <dbReference type="EnsemblProtists" id="PYU1_T000152"/>
    </source>
</evidence>
<feature type="compositionally biased region" description="Low complexity" evidence="1">
    <location>
        <begin position="11"/>
        <end position="26"/>
    </location>
</feature>
<evidence type="ECO:0000313" key="3">
    <source>
        <dbReference type="Proteomes" id="UP000019132"/>
    </source>
</evidence>
<protein>
    <submittedName>
        <fullName evidence="2">Uncharacterized protein</fullName>
    </submittedName>
</protein>
<sequence>RHCTSGGNSTGAGTRRSAGPSAASRAARVDRRDLLYEAAEARAASYVESFCRLARVPCLFVHL</sequence>
<keyword evidence="3" id="KW-1185">Reference proteome</keyword>